<dbReference type="AlphaFoldDB" id="A0A7X6LT25"/>
<feature type="compositionally biased region" description="Acidic residues" evidence="1">
    <location>
        <begin position="76"/>
        <end position="86"/>
    </location>
</feature>
<evidence type="ECO:0000313" key="4">
    <source>
        <dbReference type="EMBL" id="NKY69760.1"/>
    </source>
</evidence>
<feature type="region of interest" description="Disordered" evidence="1">
    <location>
        <begin position="68"/>
        <end position="97"/>
    </location>
</feature>
<protein>
    <submittedName>
        <fullName evidence="4">Uncharacterized protein</fullName>
    </submittedName>
</protein>
<reference evidence="3 6" key="2">
    <citation type="submission" date="2024-06" db="EMBL/GenBank/DDBJ databases">
        <title>Sequencing the genomes of 1000 actinobacteria strains.</title>
        <authorList>
            <person name="Klenk H.-P."/>
        </authorList>
    </citation>
    <scope>NUCLEOTIDE SEQUENCE [LARGE SCALE GENOMIC DNA]</scope>
    <source>
        <strain evidence="3 6">DSM 44265</strain>
    </source>
</reference>
<keyword evidence="2" id="KW-0812">Transmembrane</keyword>
<comment type="caution">
    <text evidence="4">The sequence shown here is derived from an EMBL/GenBank/DDBJ whole genome shotgun (WGS) entry which is preliminary data.</text>
</comment>
<evidence type="ECO:0000313" key="6">
    <source>
        <dbReference type="Proteomes" id="UP001549139"/>
    </source>
</evidence>
<reference evidence="4 5" key="1">
    <citation type="submission" date="2020-04" db="EMBL/GenBank/DDBJ databases">
        <title>MicrobeNet Type strains.</title>
        <authorList>
            <person name="Nicholson A.C."/>
        </authorList>
    </citation>
    <scope>NUCLEOTIDE SEQUENCE [LARGE SCALE GENOMIC DNA]</scope>
    <source>
        <strain evidence="4 5">ATCC 700355</strain>
    </source>
</reference>
<evidence type="ECO:0000256" key="2">
    <source>
        <dbReference type="SAM" id="Phobius"/>
    </source>
</evidence>
<dbReference type="EMBL" id="JBEPNZ010000001">
    <property type="protein sequence ID" value="MET3943934.1"/>
    <property type="molecule type" value="Genomic_DNA"/>
</dbReference>
<feature type="transmembrane region" description="Helical" evidence="2">
    <location>
        <begin position="6"/>
        <end position="30"/>
    </location>
</feature>
<evidence type="ECO:0000313" key="3">
    <source>
        <dbReference type="EMBL" id="MET3943934.1"/>
    </source>
</evidence>
<sequence length="97" mass="10511">MNLVSWLGLGFVLLMAIGGIVVLASTLRDIDRSGMEEESKRRWGFLMALSPLAALYAYNKRDDLFGHSDEPRDGDIDGDPDGDLDGDTAPRRGAGAE</sequence>
<evidence type="ECO:0000313" key="5">
    <source>
        <dbReference type="Proteomes" id="UP000554284"/>
    </source>
</evidence>
<accession>A0A7X6LT25</accession>
<feature type="transmembrane region" description="Helical" evidence="2">
    <location>
        <begin position="42"/>
        <end position="58"/>
    </location>
</feature>
<keyword evidence="2" id="KW-1133">Transmembrane helix</keyword>
<proteinExistence type="predicted"/>
<gene>
    <name evidence="4" type="ORF">HF989_10425</name>
    <name evidence="3" type="ORF">JOF50_000733</name>
</gene>
<dbReference type="EMBL" id="JAAXPF010000018">
    <property type="protein sequence ID" value="NKY69760.1"/>
    <property type="molecule type" value="Genomic_DNA"/>
</dbReference>
<dbReference type="RefSeq" id="WP_168686305.1">
    <property type="nucleotide sequence ID" value="NZ_JAAXPF010000018.1"/>
</dbReference>
<dbReference type="Proteomes" id="UP001549139">
    <property type="component" value="Unassembled WGS sequence"/>
</dbReference>
<dbReference type="Proteomes" id="UP000554284">
    <property type="component" value="Unassembled WGS sequence"/>
</dbReference>
<keyword evidence="6" id="KW-1185">Reference proteome</keyword>
<name>A0A7X6LT25_9CORY</name>
<evidence type="ECO:0000256" key="1">
    <source>
        <dbReference type="SAM" id="MobiDB-lite"/>
    </source>
</evidence>
<organism evidence="4 5">
    <name type="scientific">Corynebacterium mucifaciens</name>
    <dbReference type="NCBI Taxonomy" id="57171"/>
    <lineage>
        <taxon>Bacteria</taxon>
        <taxon>Bacillati</taxon>
        <taxon>Actinomycetota</taxon>
        <taxon>Actinomycetes</taxon>
        <taxon>Mycobacteriales</taxon>
        <taxon>Corynebacteriaceae</taxon>
        <taxon>Corynebacterium</taxon>
    </lineage>
</organism>
<keyword evidence="2" id="KW-0472">Membrane</keyword>